<comment type="subcellular location">
    <subcellularLocation>
        <location evidence="1">Nucleus</location>
    </subcellularLocation>
</comment>
<dbReference type="InterPro" id="IPR016177">
    <property type="entry name" value="DNA-bd_dom_sf"/>
</dbReference>
<feature type="domain" description="AP2/ERF" evidence="10">
    <location>
        <begin position="28"/>
        <end position="66"/>
    </location>
</feature>
<keyword evidence="2" id="KW-0936">Ethylene signaling pathway</keyword>
<evidence type="ECO:0000256" key="3">
    <source>
        <dbReference type="ARBA" id="ARBA00023015"/>
    </source>
</evidence>
<gene>
    <name evidence="11" type="ORF">ACJIZ3_017895</name>
</gene>
<dbReference type="Proteomes" id="UP001634393">
    <property type="component" value="Unassembled WGS sequence"/>
</dbReference>
<evidence type="ECO:0000256" key="6">
    <source>
        <dbReference type="ARBA" id="ARBA00023242"/>
    </source>
</evidence>
<dbReference type="GO" id="GO:0005634">
    <property type="term" value="C:nucleus"/>
    <property type="evidence" value="ECO:0007669"/>
    <property type="project" value="UniProtKB-SubCell"/>
</dbReference>
<evidence type="ECO:0000259" key="10">
    <source>
        <dbReference type="PROSITE" id="PS51032"/>
    </source>
</evidence>
<comment type="function">
    <text evidence="8">Probably acts as a transcriptional activator. Binds to the GCC-box pathogenesis-related promoter element. May be involved in the regulation of gene expression by stress factors and by components of stress signal transduction pathways.</text>
</comment>
<comment type="caution">
    <text evidence="11">The sequence shown here is derived from an EMBL/GenBank/DDBJ whole genome shotgun (WGS) entry which is preliminary data.</text>
</comment>
<dbReference type="InterPro" id="IPR001471">
    <property type="entry name" value="AP2/ERF_dom"/>
</dbReference>
<evidence type="ECO:0000256" key="5">
    <source>
        <dbReference type="ARBA" id="ARBA00023163"/>
    </source>
</evidence>
<evidence type="ECO:0000313" key="12">
    <source>
        <dbReference type="Proteomes" id="UP001634393"/>
    </source>
</evidence>
<keyword evidence="6" id="KW-0539">Nucleus</keyword>
<comment type="similarity">
    <text evidence="7">Belongs to the AP2/ERF transcription factor family. ERF subfamily.</text>
</comment>
<sequence length="66" mass="7729">METSCCTTSSTNTEISKRKQRQQKENKPYRDIRMRKWGKWVAETREPNKSSRIWLGSYSSSVNGSI</sequence>
<protein>
    <recommendedName>
        <fullName evidence="10">AP2/ERF domain-containing protein</fullName>
    </recommendedName>
</protein>
<dbReference type="SMART" id="SM00380">
    <property type="entry name" value="AP2"/>
    <property type="match status" value="1"/>
</dbReference>
<proteinExistence type="inferred from homology"/>
<evidence type="ECO:0000256" key="2">
    <source>
        <dbReference type="ARBA" id="ARBA00022745"/>
    </source>
</evidence>
<evidence type="ECO:0000256" key="7">
    <source>
        <dbReference type="ARBA" id="ARBA00024343"/>
    </source>
</evidence>
<dbReference type="SUPFAM" id="SSF54171">
    <property type="entry name" value="DNA-binding domain"/>
    <property type="match status" value="1"/>
</dbReference>
<dbReference type="AlphaFoldDB" id="A0ABD3SY07"/>
<dbReference type="PANTHER" id="PTHR31729:SF2">
    <property type="entry name" value="ETHYLENE-RESPONSIVE TRANSCRIPTION FACTOR RAP2-1-RELATED"/>
    <property type="match status" value="1"/>
</dbReference>
<dbReference type="GO" id="GO:0009873">
    <property type="term" value="P:ethylene-activated signaling pathway"/>
    <property type="evidence" value="ECO:0007669"/>
    <property type="project" value="UniProtKB-KW"/>
</dbReference>
<evidence type="ECO:0000256" key="9">
    <source>
        <dbReference type="SAM" id="MobiDB-lite"/>
    </source>
</evidence>
<dbReference type="PROSITE" id="PS51032">
    <property type="entry name" value="AP2_ERF"/>
    <property type="match status" value="1"/>
</dbReference>
<keyword evidence="4" id="KW-0238">DNA-binding</keyword>
<evidence type="ECO:0000313" key="11">
    <source>
        <dbReference type="EMBL" id="KAL3829093.1"/>
    </source>
</evidence>
<evidence type="ECO:0000256" key="1">
    <source>
        <dbReference type="ARBA" id="ARBA00004123"/>
    </source>
</evidence>
<evidence type="ECO:0000256" key="8">
    <source>
        <dbReference type="ARBA" id="ARBA00037379"/>
    </source>
</evidence>
<dbReference type="GO" id="GO:0003677">
    <property type="term" value="F:DNA binding"/>
    <property type="evidence" value="ECO:0007669"/>
    <property type="project" value="UniProtKB-KW"/>
</dbReference>
<dbReference type="PANTHER" id="PTHR31729">
    <property type="entry name" value="ETHYLENE-RESPONSIVE TRANSCRIPTION FACTOR RAP2-1-RELATED"/>
    <property type="match status" value="1"/>
</dbReference>
<dbReference type="EMBL" id="JBJXBP010000005">
    <property type="protein sequence ID" value="KAL3829093.1"/>
    <property type="molecule type" value="Genomic_DNA"/>
</dbReference>
<keyword evidence="5" id="KW-0804">Transcription</keyword>
<feature type="compositionally biased region" description="Low complexity" evidence="9">
    <location>
        <begin position="1"/>
        <end position="13"/>
    </location>
</feature>
<organism evidence="11 12">
    <name type="scientific">Penstemon smallii</name>
    <dbReference type="NCBI Taxonomy" id="265156"/>
    <lineage>
        <taxon>Eukaryota</taxon>
        <taxon>Viridiplantae</taxon>
        <taxon>Streptophyta</taxon>
        <taxon>Embryophyta</taxon>
        <taxon>Tracheophyta</taxon>
        <taxon>Spermatophyta</taxon>
        <taxon>Magnoliopsida</taxon>
        <taxon>eudicotyledons</taxon>
        <taxon>Gunneridae</taxon>
        <taxon>Pentapetalae</taxon>
        <taxon>asterids</taxon>
        <taxon>lamiids</taxon>
        <taxon>Lamiales</taxon>
        <taxon>Plantaginaceae</taxon>
        <taxon>Cheloneae</taxon>
        <taxon>Penstemon</taxon>
    </lineage>
</organism>
<dbReference type="InterPro" id="IPR036955">
    <property type="entry name" value="AP2/ERF_dom_sf"/>
</dbReference>
<evidence type="ECO:0000256" key="4">
    <source>
        <dbReference type="ARBA" id="ARBA00023125"/>
    </source>
</evidence>
<name>A0ABD3SY07_9LAMI</name>
<accession>A0ABD3SY07</accession>
<dbReference type="PRINTS" id="PR00367">
    <property type="entry name" value="ETHRSPELEMNT"/>
</dbReference>
<feature type="region of interest" description="Disordered" evidence="9">
    <location>
        <begin position="1"/>
        <end position="28"/>
    </location>
</feature>
<keyword evidence="12" id="KW-1185">Reference proteome</keyword>
<keyword evidence="3" id="KW-0805">Transcription regulation</keyword>
<reference evidence="11 12" key="1">
    <citation type="submission" date="2024-12" db="EMBL/GenBank/DDBJ databases">
        <title>The unique morphological basis and parallel evolutionary history of personate flowers in Penstemon.</title>
        <authorList>
            <person name="Depatie T.H."/>
            <person name="Wessinger C.A."/>
        </authorList>
    </citation>
    <scope>NUCLEOTIDE SEQUENCE [LARGE SCALE GENOMIC DNA]</scope>
    <source>
        <strain evidence="11">WTNN_2</strain>
        <tissue evidence="11">Leaf</tissue>
    </source>
</reference>
<dbReference type="Gene3D" id="3.30.730.10">
    <property type="entry name" value="AP2/ERF domain"/>
    <property type="match status" value="1"/>
</dbReference>